<dbReference type="GO" id="GO:0016020">
    <property type="term" value="C:membrane"/>
    <property type="evidence" value="ECO:0007669"/>
    <property type="project" value="InterPro"/>
</dbReference>
<dbReference type="PROSITE" id="PS00372">
    <property type="entry name" value="PTS_EIIA_TYPE_2_HIS"/>
    <property type="match status" value="1"/>
</dbReference>
<dbReference type="InterPro" id="IPR051541">
    <property type="entry name" value="PTS_SugarTrans_NitroReg"/>
</dbReference>
<dbReference type="SUPFAM" id="SSF55804">
    <property type="entry name" value="Phoshotransferase/anion transport protein"/>
    <property type="match status" value="1"/>
</dbReference>
<dbReference type="PANTHER" id="PTHR47738">
    <property type="entry name" value="PTS SYSTEM FRUCTOSE-LIKE EIIA COMPONENT-RELATED"/>
    <property type="match status" value="1"/>
</dbReference>
<feature type="domain" description="PTS EIIA type-2" evidence="6">
    <location>
        <begin position="1"/>
        <end position="143"/>
    </location>
</feature>
<accession>A0AAU8IHZ1</accession>
<keyword evidence="4" id="KW-0808">Transferase</keyword>
<dbReference type="AlphaFoldDB" id="A0AAU8IHZ1"/>
<organism evidence="7">
    <name type="scientific">Sporolactobacillus sp. Y61</name>
    <dbReference type="NCBI Taxonomy" id="3160863"/>
    <lineage>
        <taxon>Bacteria</taxon>
        <taxon>Bacillati</taxon>
        <taxon>Bacillota</taxon>
        <taxon>Bacilli</taxon>
        <taxon>Bacillales</taxon>
        <taxon>Sporolactobacillaceae</taxon>
        <taxon>Sporolactobacillus</taxon>
    </lineage>
</organism>
<dbReference type="PROSITE" id="PS51094">
    <property type="entry name" value="PTS_EIIA_TYPE_2"/>
    <property type="match status" value="1"/>
</dbReference>
<keyword evidence="2" id="KW-0597">Phosphoprotein</keyword>
<dbReference type="InterPro" id="IPR016152">
    <property type="entry name" value="PTrfase/Anion_transptr"/>
</dbReference>
<dbReference type="InterPro" id="IPR004715">
    <property type="entry name" value="PTS_IIA_fruc"/>
</dbReference>
<dbReference type="NCBIfam" id="TIGR00848">
    <property type="entry name" value="fruA"/>
    <property type="match status" value="1"/>
</dbReference>
<dbReference type="PANTHER" id="PTHR47738:SF2">
    <property type="entry name" value="PTS SYSTEM FRUCTOSE-LIKE EIIA COMPONENT"/>
    <property type="match status" value="1"/>
</dbReference>
<dbReference type="RefSeq" id="WP_353949021.1">
    <property type="nucleotide sequence ID" value="NZ_CP159510.1"/>
</dbReference>
<sequence>MIITPDLIDMDVKANDKMTIINHLIELARRDGRLRSVENYRQAIIDRENEASTSLGYSVAVPHGKTDAVKSPFVCFAKSKKGVLWNRQVVHLIFMIGVPEKEKGNYYLKILSNIARKIIETDFRQKLIQSSNKQEVIDIITSSEKE</sequence>
<dbReference type="Gene3D" id="3.40.930.10">
    <property type="entry name" value="Mannitol-specific EII, Chain A"/>
    <property type="match status" value="1"/>
</dbReference>
<dbReference type="EMBL" id="CP159510">
    <property type="protein sequence ID" value="XCJ17936.1"/>
    <property type="molecule type" value="Genomic_DNA"/>
</dbReference>
<reference evidence="7" key="1">
    <citation type="submission" date="2024-06" db="EMBL/GenBank/DDBJ databases">
        <authorList>
            <person name="Fan A."/>
            <person name="Zhang F.Y."/>
            <person name="Zhang L."/>
        </authorList>
    </citation>
    <scope>NUCLEOTIDE SEQUENCE</scope>
    <source>
        <strain evidence="7">Y61</strain>
    </source>
</reference>
<evidence type="ECO:0000256" key="5">
    <source>
        <dbReference type="ARBA" id="ARBA00022683"/>
    </source>
</evidence>
<protein>
    <submittedName>
        <fullName evidence="7">PTS sugar transporter subunit IIA</fullName>
    </submittedName>
</protein>
<evidence type="ECO:0000313" key="7">
    <source>
        <dbReference type="EMBL" id="XCJ17936.1"/>
    </source>
</evidence>
<gene>
    <name evidence="7" type="ORF">ABNN70_05575</name>
</gene>
<dbReference type="GO" id="GO:0008982">
    <property type="term" value="F:protein-N(PI)-phosphohistidine-sugar phosphotransferase activity"/>
    <property type="evidence" value="ECO:0007669"/>
    <property type="project" value="InterPro"/>
</dbReference>
<evidence type="ECO:0000256" key="2">
    <source>
        <dbReference type="ARBA" id="ARBA00022553"/>
    </source>
</evidence>
<keyword evidence="1" id="KW-0813">Transport</keyword>
<dbReference type="CDD" id="cd00211">
    <property type="entry name" value="PTS_IIA_fru"/>
    <property type="match status" value="1"/>
</dbReference>
<name>A0AAU8IHZ1_9BACL</name>
<evidence type="ECO:0000259" key="6">
    <source>
        <dbReference type="PROSITE" id="PS51094"/>
    </source>
</evidence>
<evidence type="ECO:0000256" key="1">
    <source>
        <dbReference type="ARBA" id="ARBA00022448"/>
    </source>
</evidence>
<dbReference type="InterPro" id="IPR002178">
    <property type="entry name" value="PTS_EIIA_type-2_dom"/>
</dbReference>
<keyword evidence="3 7" id="KW-0762">Sugar transport</keyword>
<evidence type="ECO:0000256" key="3">
    <source>
        <dbReference type="ARBA" id="ARBA00022597"/>
    </source>
</evidence>
<keyword evidence="5" id="KW-0598">Phosphotransferase system</keyword>
<dbReference type="Pfam" id="PF00359">
    <property type="entry name" value="PTS_EIIA_2"/>
    <property type="match status" value="1"/>
</dbReference>
<proteinExistence type="predicted"/>
<evidence type="ECO:0000256" key="4">
    <source>
        <dbReference type="ARBA" id="ARBA00022679"/>
    </source>
</evidence>
<dbReference type="GO" id="GO:0009401">
    <property type="term" value="P:phosphoenolpyruvate-dependent sugar phosphotransferase system"/>
    <property type="evidence" value="ECO:0007669"/>
    <property type="project" value="UniProtKB-KW"/>
</dbReference>